<evidence type="ECO:0000259" key="1">
    <source>
        <dbReference type="Pfam" id="PF02698"/>
    </source>
</evidence>
<dbReference type="InterPro" id="IPR014729">
    <property type="entry name" value="Rossmann-like_a/b/a_fold"/>
</dbReference>
<organism evidence="2 3">
    <name type="scientific">Aneurinibacillus thermoaerophilus</name>
    <dbReference type="NCBI Taxonomy" id="143495"/>
    <lineage>
        <taxon>Bacteria</taxon>
        <taxon>Bacillati</taxon>
        <taxon>Bacillota</taxon>
        <taxon>Bacilli</taxon>
        <taxon>Bacillales</taxon>
        <taxon>Paenibacillaceae</taxon>
        <taxon>Aneurinibacillus group</taxon>
        <taxon>Aneurinibacillus</taxon>
    </lineage>
</organism>
<dbReference type="Gene3D" id="3.40.50.620">
    <property type="entry name" value="HUPs"/>
    <property type="match status" value="1"/>
</dbReference>
<sequence>MMKRIFMKKKRIVFGACVFFLIAIFLLYKPILNGMAHYLVYPDKKQKSDYIILLGGERDGQRTRKAAELYKAGLAPKIIVSSGARISWRTTESKEMVALLKQLGVPNEDIILEQKSRSTYENALYTRELLKGKTLHHKRITLVTDNWHTRRSIFIFRKVFMDSGIEVNSVASYSLEKVWLDNWWQDHESTQEILTEWARLVVYWIKY</sequence>
<dbReference type="InterPro" id="IPR051599">
    <property type="entry name" value="Cell_Envelope_Assoc"/>
</dbReference>
<dbReference type="PANTHER" id="PTHR30336">
    <property type="entry name" value="INNER MEMBRANE PROTEIN, PROBABLE PERMEASE"/>
    <property type="match status" value="1"/>
</dbReference>
<dbReference type="GO" id="GO:0000270">
    <property type="term" value="P:peptidoglycan metabolic process"/>
    <property type="evidence" value="ECO:0007669"/>
    <property type="project" value="TreeGrafter"/>
</dbReference>
<reference evidence="2 3" key="1">
    <citation type="submission" date="2016-10" db="EMBL/GenBank/DDBJ databases">
        <authorList>
            <person name="de Groot N.N."/>
        </authorList>
    </citation>
    <scope>NUCLEOTIDE SEQUENCE [LARGE SCALE GENOMIC DNA]</scope>
    <source>
        <strain evidence="2 3">L 420-91</strain>
    </source>
</reference>
<accession>A0A1G7WYU5</accession>
<dbReference type="PANTHER" id="PTHR30336:SF4">
    <property type="entry name" value="ENVELOPE BIOGENESIS FACTOR ELYC"/>
    <property type="match status" value="1"/>
</dbReference>
<dbReference type="AlphaFoldDB" id="A0A1G7WYU5"/>
<dbReference type="InterPro" id="IPR003848">
    <property type="entry name" value="DUF218"/>
</dbReference>
<proteinExistence type="predicted"/>
<dbReference type="GO" id="GO:0005886">
    <property type="term" value="C:plasma membrane"/>
    <property type="evidence" value="ECO:0007669"/>
    <property type="project" value="TreeGrafter"/>
</dbReference>
<dbReference type="EMBL" id="FNDE01000002">
    <property type="protein sequence ID" value="SDG76490.1"/>
    <property type="molecule type" value="Genomic_DNA"/>
</dbReference>
<evidence type="ECO:0000313" key="2">
    <source>
        <dbReference type="EMBL" id="SDG76490.1"/>
    </source>
</evidence>
<dbReference type="Proteomes" id="UP000198956">
    <property type="component" value="Unassembled WGS sequence"/>
</dbReference>
<name>A0A1G7WYU5_ANETH</name>
<feature type="domain" description="DUF218" evidence="1">
    <location>
        <begin position="49"/>
        <end position="197"/>
    </location>
</feature>
<dbReference type="GO" id="GO:0043164">
    <property type="term" value="P:Gram-negative-bacterium-type cell wall biogenesis"/>
    <property type="evidence" value="ECO:0007669"/>
    <property type="project" value="TreeGrafter"/>
</dbReference>
<protein>
    <submittedName>
        <fullName evidence="2">Uncharacterized SAM-binding protein YcdF, DUF218 family</fullName>
    </submittedName>
</protein>
<gene>
    <name evidence="2" type="ORF">SAMN04489735_1002192</name>
</gene>
<dbReference type="CDD" id="cd06259">
    <property type="entry name" value="YdcF-like"/>
    <property type="match status" value="1"/>
</dbReference>
<dbReference type="OrthoDB" id="9782395at2"/>
<evidence type="ECO:0000313" key="3">
    <source>
        <dbReference type="Proteomes" id="UP000198956"/>
    </source>
</evidence>
<dbReference type="Pfam" id="PF02698">
    <property type="entry name" value="DUF218"/>
    <property type="match status" value="1"/>
</dbReference>